<dbReference type="InterPro" id="IPR001584">
    <property type="entry name" value="Integrase_cat-core"/>
</dbReference>
<dbReference type="Pfam" id="PF00665">
    <property type="entry name" value="rve"/>
    <property type="match status" value="1"/>
</dbReference>
<dbReference type="PANTHER" id="PTHR42648:SF11">
    <property type="entry name" value="TRANSPOSON TY4-P GAG-POL POLYPROTEIN"/>
    <property type="match status" value="1"/>
</dbReference>
<evidence type="ECO:0000256" key="3">
    <source>
        <dbReference type="ARBA" id="ARBA00022759"/>
    </source>
</evidence>
<keyword evidence="12" id="KW-1185">Reference proteome</keyword>
<evidence type="ECO:0000256" key="9">
    <source>
        <dbReference type="ARBA" id="ARBA00023172"/>
    </source>
</evidence>
<dbReference type="GO" id="GO:0046872">
    <property type="term" value="F:metal ion binding"/>
    <property type="evidence" value="ECO:0007669"/>
    <property type="project" value="UniProtKB-KW"/>
</dbReference>
<keyword evidence="7" id="KW-0695">RNA-directed DNA polymerase</keyword>
<feature type="domain" description="Integrase catalytic" evidence="10">
    <location>
        <begin position="56"/>
        <end position="149"/>
    </location>
</feature>
<evidence type="ECO:0000256" key="7">
    <source>
        <dbReference type="ARBA" id="ARBA00022918"/>
    </source>
</evidence>
<dbReference type="EMBL" id="NBNE01000665">
    <property type="protein sequence ID" value="OWZ17950.1"/>
    <property type="molecule type" value="Genomic_DNA"/>
</dbReference>
<reference evidence="12" key="1">
    <citation type="submission" date="2017-03" db="EMBL/GenBank/DDBJ databases">
        <title>Phytopthora megakarya and P. palmivora, two closely related causual agents of cacao black pod achieved similar genome size and gene model numbers by different mechanisms.</title>
        <authorList>
            <person name="Ali S."/>
            <person name="Shao J."/>
            <person name="Larry D.J."/>
            <person name="Kronmiller B."/>
            <person name="Shen D."/>
            <person name="Strem M.D."/>
            <person name="Melnick R.L."/>
            <person name="Guiltinan M.J."/>
            <person name="Tyler B.M."/>
            <person name="Meinhardt L.W."/>
            <person name="Bailey B.A."/>
        </authorList>
    </citation>
    <scope>NUCLEOTIDE SEQUENCE [LARGE SCALE GENOMIC DNA]</scope>
    <source>
        <strain evidence="12">zdho120</strain>
    </source>
</reference>
<dbReference type="GO" id="GO:0003887">
    <property type="term" value="F:DNA-directed DNA polymerase activity"/>
    <property type="evidence" value="ECO:0007669"/>
    <property type="project" value="UniProtKB-KW"/>
</dbReference>
<gene>
    <name evidence="11" type="ORF">PHMEG_0008037</name>
</gene>
<evidence type="ECO:0000256" key="5">
    <source>
        <dbReference type="ARBA" id="ARBA00022842"/>
    </source>
</evidence>
<dbReference type="GO" id="GO:0003964">
    <property type="term" value="F:RNA-directed DNA polymerase activity"/>
    <property type="evidence" value="ECO:0007669"/>
    <property type="project" value="UniProtKB-KW"/>
</dbReference>
<evidence type="ECO:0000256" key="4">
    <source>
        <dbReference type="ARBA" id="ARBA00022801"/>
    </source>
</evidence>
<accession>A0A225WM56</accession>
<evidence type="ECO:0000256" key="8">
    <source>
        <dbReference type="ARBA" id="ARBA00022932"/>
    </source>
</evidence>
<keyword evidence="2" id="KW-0479">Metal-binding</keyword>
<dbReference type="InterPro" id="IPR039537">
    <property type="entry name" value="Retrotran_Ty1/copia-like"/>
</dbReference>
<dbReference type="SUPFAM" id="SSF53098">
    <property type="entry name" value="Ribonuclease H-like"/>
    <property type="match status" value="1"/>
</dbReference>
<dbReference type="GO" id="GO:0003676">
    <property type="term" value="F:nucleic acid binding"/>
    <property type="evidence" value="ECO:0007669"/>
    <property type="project" value="InterPro"/>
</dbReference>
<evidence type="ECO:0000256" key="2">
    <source>
        <dbReference type="ARBA" id="ARBA00022723"/>
    </source>
</evidence>
<keyword evidence="9" id="KW-0233">DNA recombination</keyword>
<evidence type="ECO:0000313" key="11">
    <source>
        <dbReference type="EMBL" id="OWZ17950.1"/>
    </source>
</evidence>
<dbReference type="GO" id="GO:0004519">
    <property type="term" value="F:endonuclease activity"/>
    <property type="evidence" value="ECO:0007669"/>
    <property type="project" value="UniProtKB-KW"/>
</dbReference>
<proteinExistence type="predicted"/>
<dbReference type="Proteomes" id="UP000198211">
    <property type="component" value="Unassembled WGS sequence"/>
</dbReference>
<name>A0A225WM56_9STRA</name>
<evidence type="ECO:0000313" key="12">
    <source>
        <dbReference type="Proteomes" id="UP000198211"/>
    </source>
</evidence>
<keyword evidence="8" id="KW-0239">DNA-directed DNA polymerase</keyword>
<dbReference type="STRING" id="4795.A0A225WM56"/>
<dbReference type="GO" id="GO:0016787">
    <property type="term" value="F:hydrolase activity"/>
    <property type="evidence" value="ECO:0007669"/>
    <property type="project" value="UniProtKB-KW"/>
</dbReference>
<evidence type="ECO:0000256" key="1">
    <source>
        <dbReference type="ARBA" id="ARBA00022722"/>
    </source>
</evidence>
<sequence length="149" mass="16686">MSVKKPNFWNTPGRTHACMGHPNENAMIKTQRSTNGMSAVGSGIKILCGGCMKGKQTVAPYASRSERKTSRVLELVHTDVMGPMKTDSKGGARYVLTFVDDFSRFVVGYFQKNKSEVTAKLTEFKVFYENQWGERLKCLRSDKGTEYAN</sequence>
<keyword evidence="3" id="KW-0255">Endonuclease</keyword>
<dbReference type="GO" id="GO:0015074">
    <property type="term" value="P:DNA integration"/>
    <property type="evidence" value="ECO:0007669"/>
    <property type="project" value="UniProtKB-KW"/>
</dbReference>
<dbReference type="PROSITE" id="PS50994">
    <property type="entry name" value="INTEGRASE"/>
    <property type="match status" value="1"/>
</dbReference>
<dbReference type="OrthoDB" id="114470at2759"/>
<dbReference type="InterPro" id="IPR012337">
    <property type="entry name" value="RNaseH-like_sf"/>
</dbReference>
<dbReference type="InterPro" id="IPR036397">
    <property type="entry name" value="RNaseH_sf"/>
</dbReference>
<keyword evidence="8" id="KW-0548">Nucleotidyltransferase</keyword>
<dbReference type="PANTHER" id="PTHR42648">
    <property type="entry name" value="TRANSPOSASE, PUTATIVE-RELATED"/>
    <property type="match status" value="1"/>
</dbReference>
<comment type="caution">
    <text evidence="11">The sequence shown here is derived from an EMBL/GenBank/DDBJ whole genome shotgun (WGS) entry which is preliminary data.</text>
</comment>
<evidence type="ECO:0000256" key="6">
    <source>
        <dbReference type="ARBA" id="ARBA00022908"/>
    </source>
</evidence>
<keyword evidence="8" id="KW-0808">Transferase</keyword>
<keyword evidence="1" id="KW-0540">Nuclease</keyword>
<dbReference type="Gene3D" id="3.30.420.10">
    <property type="entry name" value="Ribonuclease H-like superfamily/Ribonuclease H"/>
    <property type="match status" value="1"/>
</dbReference>
<dbReference type="GO" id="GO:0006310">
    <property type="term" value="P:DNA recombination"/>
    <property type="evidence" value="ECO:0007669"/>
    <property type="project" value="UniProtKB-KW"/>
</dbReference>
<keyword evidence="4" id="KW-0378">Hydrolase</keyword>
<evidence type="ECO:0000259" key="10">
    <source>
        <dbReference type="PROSITE" id="PS50994"/>
    </source>
</evidence>
<keyword evidence="6" id="KW-0229">DNA integration</keyword>
<organism evidence="11 12">
    <name type="scientific">Phytophthora megakarya</name>
    <dbReference type="NCBI Taxonomy" id="4795"/>
    <lineage>
        <taxon>Eukaryota</taxon>
        <taxon>Sar</taxon>
        <taxon>Stramenopiles</taxon>
        <taxon>Oomycota</taxon>
        <taxon>Peronosporomycetes</taxon>
        <taxon>Peronosporales</taxon>
        <taxon>Peronosporaceae</taxon>
        <taxon>Phytophthora</taxon>
    </lineage>
</organism>
<keyword evidence="5" id="KW-0460">Magnesium</keyword>
<dbReference type="AlphaFoldDB" id="A0A225WM56"/>
<protein>
    <recommendedName>
        <fullName evidence="10">Integrase catalytic domain-containing protein</fullName>
    </recommendedName>
</protein>